<feature type="domain" description="Carbamoyltransferase" evidence="2">
    <location>
        <begin position="3"/>
        <end position="344"/>
    </location>
</feature>
<dbReference type="Gene3D" id="3.30.420.40">
    <property type="match status" value="1"/>
</dbReference>
<evidence type="ECO:0000256" key="1">
    <source>
        <dbReference type="ARBA" id="ARBA00006129"/>
    </source>
</evidence>
<dbReference type="InterPro" id="IPR003696">
    <property type="entry name" value="Carbtransf_dom"/>
</dbReference>
<dbReference type="EMBL" id="JASCIS010000053">
    <property type="protein sequence ID" value="MDI3423367.1"/>
    <property type="molecule type" value="Genomic_DNA"/>
</dbReference>
<dbReference type="InterPro" id="IPR031730">
    <property type="entry name" value="Carbam_trans_C"/>
</dbReference>
<evidence type="ECO:0000259" key="3">
    <source>
        <dbReference type="Pfam" id="PF16861"/>
    </source>
</evidence>
<evidence type="ECO:0000313" key="5">
    <source>
        <dbReference type="Proteomes" id="UP001237105"/>
    </source>
</evidence>
<dbReference type="Gene3D" id="3.90.870.20">
    <property type="entry name" value="Carbamoyltransferase, C-terminal domain"/>
    <property type="match status" value="1"/>
</dbReference>
<gene>
    <name evidence="4" type="ORF">QIT00_33315</name>
</gene>
<evidence type="ECO:0000259" key="2">
    <source>
        <dbReference type="Pfam" id="PF02543"/>
    </source>
</evidence>
<dbReference type="PANTHER" id="PTHR34847:SF1">
    <property type="entry name" value="NODULATION PROTEIN U"/>
    <property type="match status" value="1"/>
</dbReference>
<dbReference type="InterPro" id="IPR043129">
    <property type="entry name" value="ATPase_NBD"/>
</dbReference>
<dbReference type="SUPFAM" id="SSF53067">
    <property type="entry name" value="Actin-like ATPase domain"/>
    <property type="match status" value="1"/>
</dbReference>
<keyword evidence="5" id="KW-1185">Reference proteome</keyword>
<dbReference type="Pfam" id="PF02543">
    <property type="entry name" value="Carbam_trans_N"/>
    <property type="match status" value="1"/>
</dbReference>
<dbReference type="Proteomes" id="UP001237105">
    <property type="component" value="Unassembled WGS sequence"/>
</dbReference>
<organism evidence="4 5">
    <name type="scientific">Streptomyces luteolus</name>
    <dbReference type="NCBI Taxonomy" id="3043615"/>
    <lineage>
        <taxon>Bacteria</taxon>
        <taxon>Bacillati</taxon>
        <taxon>Actinomycetota</taxon>
        <taxon>Actinomycetes</taxon>
        <taxon>Kitasatosporales</taxon>
        <taxon>Streptomycetaceae</taxon>
        <taxon>Streptomyces</taxon>
    </lineage>
</organism>
<dbReference type="InterPro" id="IPR038152">
    <property type="entry name" value="Carbam_trans_C_sf"/>
</dbReference>
<accession>A0ABT6T655</accession>
<protein>
    <submittedName>
        <fullName evidence="4">Carbamoyltransferase N-terminal domain-containing protein</fullName>
    </submittedName>
</protein>
<dbReference type="PANTHER" id="PTHR34847">
    <property type="entry name" value="NODULATION PROTEIN U"/>
    <property type="match status" value="1"/>
</dbReference>
<comment type="similarity">
    <text evidence="1">Belongs to the NodU/CmcH family.</text>
</comment>
<dbReference type="Pfam" id="PF16861">
    <property type="entry name" value="Carbam_trans_C"/>
    <property type="match status" value="1"/>
</dbReference>
<comment type="caution">
    <text evidence="4">The sequence shown here is derived from an EMBL/GenBank/DDBJ whole genome shotgun (WGS) entry which is preliminary data.</text>
</comment>
<dbReference type="RefSeq" id="WP_282539211.1">
    <property type="nucleotide sequence ID" value="NZ_JASCIS010000053.1"/>
</dbReference>
<evidence type="ECO:0000313" key="4">
    <source>
        <dbReference type="EMBL" id="MDI3423367.1"/>
    </source>
</evidence>
<name>A0ABT6T655_9ACTN</name>
<reference evidence="4 5" key="1">
    <citation type="submission" date="2023-05" db="EMBL/GenBank/DDBJ databases">
        <title>Draft genome sequence of Streptomyces sp. B-S-A12 isolated from a cave soil in Thailand.</title>
        <authorList>
            <person name="Chamroensaksri N."/>
            <person name="Muangham S."/>
        </authorList>
    </citation>
    <scope>NUCLEOTIDE SEQUENCE [LARGE SCALE GENOMIC DNA]</scope>
    <source>
        <strain evidence="4 5">B-S-A12</strain>
    </source>
</reference>
<sequence length="564" mass="61544">MLICGIKVSHDGGIAVLDGNRLLFSIETEKIDNSPRYSPLGDLRRVPEILRSEGVEPEDIDRFVVDGWRLSKENPCAVSTSYDGQATILPVAPYADGVSSTSPLHRYTFTAHDFSKRTLGYTSYHHVSNHLLGAYCSSPFAAGDHDALALVWDGGTTARLYEITPKQGSVKPVARLLPFRGRLFALFSANLGPFRKDASQVDLDADWRYRSVPGKAMAYAALGNVEQDALPALAALLGGMSKAAKESSLALGRELAAKREHLFPGMSDADLIATFQDYLGRALVSALKTVVQGKYKGRYPRLVMAGGCALNIKWNSAIRETGLFEEIWVPPFPNDSGAAIGTACCEMVHSTEHRSLVWDVHSGPRLYRDGTMPEGWRVRACDERQLAELLHIDGSPVVVLSGRAELGPRALGNRSIIAPATDSGTKDLLNTMKEREAYRPVAPVCLAHRASEVFDPGCDDPFMLFDHRVRPQWVSRIPAVVHLDGTARLQTISPTSSSAIARILTAYEELTGIPVLCNTSANYGGRGFFPSIASAAEWGRTSYVWSDGRLFTHPAQAEKSFLRS</sequence>
<feature type="domain" description="Carbamoyltransferase C-terminal" evidence="3">
    <location>
        <begin position="393"/>
        <end position="537"/>
    </location>
</feature>
<dbReference type="InterPro" id="IPR051338">
    <property type="entry name" value="NodU/CmcH_Carbamoyltrnsfr"/>
</dbReference>
<proteinExistence type="inferred from homology"/>